<keyword evidence="2" id="KW-1185">Reference proteome</keyword>
<dbReference type="OrthoDB" id="7062584at2"/>
<dbReference type="InterPro" id="IPR012349">
    <property type="entry name" value="Split_barrel_FMN-bd"/>
</dbReference>
<sequence length="148" mass="16658">MPAPSVPPPSVSDPAVRVLSADETWEMLRRHELGRLAFHLSDEVHLVPVNYGVDHQDRVVFRTAEGDKLLGVRFDADVAFEIDELDGFRARSVVLRGRARVLKGDEAEAADRLPRRPWVPGMREEVVAVTVDELSGREFVLRPPTLRE</sequence>
<dbReference type="AlphaFoldDB" id="A0A2N3YLN1"/>
<dbReference type="Gene3D" id="2.30.110.10">
    <property type="entry name" value="Electron Transport, Fmn-binding Protein, Chain A"/>
    <property type="match status" value="1"/>
</dbReference>
<protein>
    <submittedName>
        <fullName evidence="1">Nitroimidazol reductase NimA-like FMN-containing flavoprotein (Pyridoxamine 5'-phosphate oxidase superfamily)</fullName>
    </submittedName>
</protein>
<evidence type="ECO:0000313" key="1">
    <source>
        <dbReference type="EMBL" id="PKW27754.1"/>
    </source>
</evidence>
<evidence type="ECO:0000313" key="2">
    <source>
        <dbReference type="Proteomes" id="UP000233781"/>
    </source>
</evidence>
<proteinExistence type="predicted"/>
<reference evidence="1 2" key="1">
    <citation type="submission" date="2017-12" db="EMBL/GenBank/DDBJ databases">
        <title>Sequencing the genomes of 1000 Actinobacteria strains.</title>
        <authorList>
            <person name="Klenk H.-P."/>
        </authorList>
    </citation>
    <scope>NUCLEOTIDE SEQUENCE [LARGE SCALE GENOMIC DNA]</scope>
    <source>
        <strain evidence="1 2">DSM 12806</strain>
    </source>
</reference>
<name>A0A2N3YLN1_9MICO</name>
<dbReference type="InterPro" id="IPR024747">
    <property type="entry name" value="Pyridox_Oxase-rel"/>
</dbReference>
<dbReference type="Proteomes" id="UP000233781">
    <property type="component" value="Unassembled WGS sequence"/>
</dbReference>
<gene>
    <name evidence="1" type="ORF">ATL31_2605</name>
</gene>
<dbReference type="SUPFAM" id="SSF50475">
    <property type="entry name" value="FMN-binding split barrel"/>
    <property type="match status" value="1"/>
</dbReference>
<accession>A0A2N3YLN1</accession>
<dbReference type="Pfam" id="PF12900">
    <property type="entry name" value="Pyridox_ox_2"/>
    <property type="match status" value="1"/>
</dbReference>
<comment type="caution">
    <text evidence="1">The sequence shown here is derived from an EMBL/GenBank/DDBJ whole genome shotgun (WGS) entry which is preliminary data.</text>
</comment>
<dbReference type="EMBL" id="PJNE01000001">
    <property type="protein sequence ID" value="PKW27754.1"/>
    <property type="molecule type" value="Genomic_DNA"/>
</dbReference>
<dbReference type="RefSeq" id="WP_101396132.1">
    <property type="nucleotide sequence ID" value="NZ_PJNE01000001.1"/>
</dbReference>
<organism evidence="1 2">
    <name type="scientific">Phycicoccus duodecadis</name>
    <dbReference type="NCBI Taxonomy" id="173053"/>
    <lineage>
        <taxon>Bacteria</taxon>
        <taxon>Bacillati</taxon>
        <taxon>Actinomycetota</taxon>
        <taxon>Actinomycetes</taxon>
        <taxon>Micrococcales</taxon>
        <taxon>Intrasporangiaceae</taxon>
        <taxon>Phycicoccus</taxon>
    </lineage>
</organism>